<evidence type="ECO:0000313" key="6">
    <source>
        <dbReference type="EMBL" id="AUH66935.1"/>
    </source>
</evidence>
<dbReference type="GO" id="GO:0140359">
    <property type="term" value="F:ABC-type transporter activity"/>
    <property type="evidence" value="ECO:0007669"/>
    <property type="project" value="InterPro"/>
</dbReference>
<dbReference type="PANTHER" id="PTHR43875:SF14">
    <property type="entry name" value="ABC TRANSPORTER ATP-BINDING PROTEIN"/>
    <property type="match status" value="1"/>
</dbReference>
<comment type="similarity">
    <text evidence="1">Belongs to the ABC transporter superfamily.</text>
</comment>
<dbReference type="Pfam" id="PF17912">
    <property type="entry name" value="OB_MalK"/>
    <property type="match status" value="1"/>
</dbReference>
<proteinExistence type="inferred from homology"/>
<dbReference type="SMART" id="SM00382">
    <property type="entry name" value="AAA"/>
    <property type="match status" value="1"/>
</dbReference>
<dbReference type="Proteomes" id="UP000234530">
    <property type="component" value="Plasmid pPZ03"/>
</dbReference>
<keyword evidence="6" id="KW-0614">Plasmid</keyword>
<dbReference type="Gene3D" id="3.40.50.300">
    <property type="entry name" value="P-loop containing nucleotide triphosphate hydrolases"/>
    <property type="match status" value="1"/>
</dbReference>
<dbReference type="SUPFAM" id="SSF52540">
    <property type="entry name" value="P-loop containing nucleoside triphosphate hydrolases"/>
    <property type="match status" value="1"/>
</dbReference>
<evidence type="ECO:0000256" key="2">
    <source>
        <dbReference type="ARBA" id="ARBA00022448"/>
    </source>
</evidence>
<dbReference type="NCBIfam" id="NF008653">
    <property type="entry name" value="PRK11650.1"/>
    <property type="match status" value="1"/>
</dbReference>
<reference evidence="6 7" key="1">
    <citation type="journal article" date="2013" name="Antonie Van Leeuwenhoek">
        <title>Paracoccus zhejiangensis sp. nov., isolated from activated sludge in wastewater-treatment system.</title>
        <authorList>
            <person name="Wu Z.G."/>
            <person name="Zhang D.F."/>
            <person name="Liu Y.L."/>
            <person name="Wang F."/>
            <person name="Jiang X."/>
            <person name="Li C."/>
            <person name="Li S.P."/>
            <person name="Hong Q."/>
            <person name="Li W.J."/>
        </authorList>
    </citation>
    <scope>NUCLEOTIDE SEQUENCE [LARGE SCALE GENOMIC DNA]</scope>
    <source>
        <strain evidence="6 7">J6</strain>
        <plasmid evidence="7">Plasmid ppz03</plasmid>
    </source>
</reference>
<feature type="domain" description="ABC transporter" evidence="5">
    <location>
        <begin position="12"/>
        <end position="242"/>
    </location>
</feature>
<dbReference type="SUPFAM" id="SSF50331">
    <property type="entry name" value="MOP-like"/>
    <property type="match status" value="1"/>
</dbReference>
<dbReference type="GO" id="GO:0008643">
    <property type="term" value="P:carbohydrate transport"/>
    <property type="evidence" value="ECO:0007669"/>
    <property type="project" value="InterPro"/>
</dbReference>
<accession>A0A2H5F5X4</accession>
<dbReference type="OrthoDB" id="9802264at2"/>
<dbReference type="InterPro" id="IPR047641">
    <property type="entry name" value="ABC_transpr_MalK/UgpC-like"/>
</dbReference>
<sequence>MALDTTPAATALETRSLKKAYGAVEILHDINIEMAQGEFLVLVGPSGCGKSTLLNCIAGLEEITSGTLTIGGRDVTNEPPKDRDIAMVFQSYALYPTMSVGENIGFGMKIRRVPKAQARDKITEVAKLLQIDHLLDRRPSQLSGGQRQRVAMGRALVRDPKLFLFDEPLSNLDAKLRVEMRAEIKRLHRSTHASIVYVTHDQIEAMTLASRIVVLKGGYVQQIGTPQEIYEHPANTFVADFMGSPPMNLCPAIIEGDAVRMGQHLVQMDAGFGADLPRDVIFGVRPEHLVLSDTPDLLVTPTMIENTGSECYVLFEIGDRSLTAKLPGRMDETNLDRIGLAIDRSKVSLFDAATTDRIAR</sequence>
<dbReference type="GO" id="GO:0016887">
    <property type="term" value="F:ATP hydrolysis activity"/>
    <property type="evidence" value="ECO:0007669"/>
    <property type="project" value="InterPro"/>
</dbReference>
<geneLocation type="plasmid" evidence="7">
    <name>ppz03</name>
</geneLocation>
<dbReference type="InterPro" id="IPR017871">
    <property type="entry name" value="ABC_transporter-like_CS"/>
</dbReference>
<dbReference type="InterPro" id="IPR003593">
    <property type="entry name" value="AAA+_ATPase"/>
</dbReference>
<evidence type="ECO:0000256" key="3">
    <source>
        <dbReference type="ARBA" id="ARBA00022741"/>
    </source>
</evidence>
<dbReference type="CDD" id="cd03301">
    <property type="entry name" value="ABC_MalK_N"/>
    <property type="match status" value="1"/>
</dbReference>
<dbReference type="InterPro" id="IPR008995">
    <property type="entry name" value="Mo/tungstate-bd_C_term_dom"/>
</dbReference>
<dbReference type="AlphaFoldDB" id="A0A2H5F5X4"/>
<dbReference type="RefSeq" id="WP_101754888.1">
    <property type="nucleotide sequence ID" value="NZ_CP025433.1"/>
</dbReference>
<dbReference type="InterPro" id="IPR015855">
    <property type="entry name" value="ABC_transpr_MalK-like"/>
</dbReference>
<keyword evidence="7" id="KW-1185">Reference proteome</keyword>
<dbReference type="GO" id="GO:0055052">
    <property type="term" value="C:ATP-binding cassette (ABC) transporter complex, substrate-binding subunit-containing"/>
    <property type="evidence" value="ECO:0007669"/>
    <property type="project" value="TreeGrafter"/>
</dbReference>
<dbReference type="InterPro" id="IPR003439">
    <property type="entry name" value="ABC_transporter-like_ATP-bd"/>
</dbReference>
<dbReference type="InterPro" id="IPR040582">
    <property type="entry name" value="OB_MalK-like"/>
</dbReference>
<dbReference type="PROSITE" id="PS00211">
    <property type="entry name" value="ABC_TRANSPORTER_1"/>
    <property type="match status" value="1"/>
</dbReference>
<evidence type="ECO:0000259" key="5">
    <source>
        <dbReference type="PROSITE" id="PS50893"/>
    </source>
</evidence>
<dbReference type="EMBL" id="CP025433">
    <property type="protein sequence ID" value="AUH66935.1"/>
    <property type="molecule type" value="Genomic_DNA"/>
</dbReference>
<dbReference type="Gene3D" id="2.40.50.140">
    <property type="entry name" value="Nucleic acid-binding proteins"/>
    <property type="match status" value="1"/>
</dbReference>
<keyword evidence="2" id="KW-0813">Transport</keyword>
<dbReference type="GO" id="GO:0005524">
    <property type="term" value="F:ATP binding"/>
    <property type="evidence" value="ECO:0007669"/>
    <property type="project" value="UniProtKB-KW"/>
</dbReference>
<keyword evidence="4" id="KW-0067">ATP-binding</keyword>
<gene>
    <name evidence="6" type="ORF">CX676_21790</name>
</gene>
<dbReference type="Pfam" id="PF00005">
    <property type="entry name" value="ABC_tran"/>
    <property type="match status" value="1"/>
</dbReference>
<evidence type="ECO:0000256" key="4">
    <source>
        <dbReference type="ARBA" id="ARBA00022840"/>
    </source>
</evidence>
<evidence type="ECO:0000313" key="7">
    <source>
        <dbReference type="Proteomes" id="UP000234530"/>
    </source>
</evidence>
<keyword evidence="3" id="KW-0547">Nucleotide-binding</keyword>
<dbReference type="KEGG" id="pzh:CX676_21790"/>
<dbReference type="Gene3D" id="2.40.50.100">
    <property type="match status" value="1"/>
</dbReference>
<dbReference type="PANTHER" id="PTHR43875">
    <property type="entry name" value="MALTODEXTRIN IMPORT ATP-BINDING PROTEIN MSMX"/>
    <property type="match status" value="1"/>
</dbReference>
<name>A0A2H5F5X4_9RHOB</name>
<dbReference type="FunFam" id="3.40.50.300:FF:000042">
    <property type="entry name" value="Maltose/maltodextrin ABC transporter, ATP-binding protein"/>
    <property type="match status" value="1"/>
</dbReference>
<organism evidence="6 7">
    <name type="scientific">Paracoccus zhejiangensis</name>
    <dbReference type="NCBI Taxonomy" id="1077935"/>
    <lineage>
        <taxon>Bacteria</taxon>
        <taxon>Pseudomonadati</taxon>
        <taxon>Pseudomonadota</taxon>
        <taxon>Alphaproteobacteria</taxon>
        <taxon>Rhodobacterales</taxon>
        <taxon>Paracoccaceae</taxon>
        <taxon>Paracoccus</taxon>
    </lineage>
</organism>
<evidence type="ECO:0000256" key="1">
    <source>
        <dbReference type="ARBA" id="ARBA00005417"/>
    </source>
</evidence>
<dbReference type="PROSITE" id="PS50893">
    <property type="entry name" value="ABC_TRANSPORTER_2"/>
    <property type="match status" value="1"/>
</dbReference>
<protein>
    <submittedName>
        <fullName evidence="6">Sugar ABC transporter</fullName>
    </submittedName>
</protein>
<dbReference type="InterPro" id="IPR012340">
    <property type="entry name" value="NA-bd_OB-fold"/>
</dbReference>
<dbReference type="InterPro" id="IPR027417">
    <property type="entry name" value="P-loop_NTPase"/>
</dbReference>